<dbReference type="Proteomes" id="UP001579974">
    <property type="component" value="Unassembled WGS sequence"/>
</dbReference>
<sequence>MALKVFVSSVSRGLEELRRQLWQFVESAGHTPIYFESADFDKMQRNDMMQTCLEKVESCHAFVLVIGREPGYVVESLHKTVTHLELLKALSTNKTVFAFAERYIFDFYMNEFQAAKTRLSENGNTSPSFDEIYNSIGSPSLKRDALRIFHEAFQSIPWMFKFDSVEEIKNCLLSEFSALLATHVQLRNKNQINSLSETTRASERFAHFNSFYRRLKPYIKQIKYEDIKTVLKIVQSNLKGGLITLEQGAGIQTPMVNLGDCHGTSVYKYDEETNKLQFFSGSGLANERDPFDPDDESSFVARTYRESDGPATVNEEDNNLYVCHKFGKYVFTAHFPIKENHLGNIEHLFSKADELYSGIMSLQANISVVEFFGLFLEGDN</sequence>
<evidence type="ECO:0000313" key="3">
    <source>
        <dbReference type="Proteomes" id="UP001579974"/>
    </source>
</evidence>
<protein>
    <submittedName>
        <fullName evidence="2">DUF4062 domain-containing protein</fullName>
    </submittedName>
</protein>
<reference evidence="2 3" key="1">
    <citation type="journal article" date="2024" name="Int. J. Mol. Sci.">
        <title>Exploration of Alicyclobacillus spp. Genome in Search of Antibiotic Resistance.</title>
        <authorList>
            <person name="Bucka-Kolendo J."/>
            <person name="Kiousi D.E."/>
            <person name="Dekowska A."/>
            <person name="Mikolajczuk-Szczyrba A."/>
            <person name="Karadedos D.M."/>
            <person name="Michael P."/>
            <person name="Galanis A."/>
            <person name="Sokolowska B."/>
        </authorList>
    </citation>
    <scope>NUCLEOTIDE SEQUENCE [LARGE SCALE GENOMIC DNA]</scope>
    <source>
        <strain evidence="2 3">KKP 3000</strain>
    </source>
</reference>
<organism evidence="2 3">
    <name type="scientific">Alicyclobacillus fastidiosus</name>
    <dbReference type="NCBI Taxonomy" id="392011"/>
    <lineage>
        <taxon>Bacteria</taxon>
        <taxon>Bacillati</taxon>
        <taxon>Bacillota</taxon>
        <taxon>Bacilli</taxon>
        <taxon>Bacillales</taxon>
        <taxon>Alicyclobacillaceae</taxon>
        <taxon>Alicyclobacillus</taxon>
    </lineage>
</organism>
<accession>A0ABV5ALZ5</accession>
<name>A0ABV5ALZ5_9BACL</name>
<dbReference type="EMBL" id="JBDXSU010000060">
    <property type="protein sequence ID" value="MFB5193266.1"/>
    <property type="molecule type" value="Genomic_DNA"/>
</dbReference>
<dbReference type="InterPro" id="IPR025139">
    <property type="entry name" value="DUF4062"/>
</dbReference>
<evidence type="ECO:0000259" key="1">
    <source>
        <dbReference type="Pfam" id="PF13271"/>
    </source>
</evidence>
<dbReference type="Pfam" id="PF13271">
    <property type="entry name" value="DUF4062"/>
    <property type="match status" value="1"/>
</dbReference>
<dbReference type="RefSeq" id="WP_275475889.1">
    <property type="nucleotide sequence ID" value="NZ_CP162940.1"/>
</dbReference>
<keyword evidence="3" id="KW-1185">Reference proteome</keyword>
<gene>
    <name evidence="2" type="ORF">KKP3000_003907</name>
</gene>
<evidence type="ECO:0000313" key="2">
    <source>
        <dbReference type="EMBL" id="MFB5193266.1"/>
    </source>
</evidence>
<proteinExistence type="predicted"/>
<feature type="domain" description="DUF4062" evidence="1">
    <location>
        <begin position="4"/>
        <end position="89"/>
    </location>
</feature>
<comment type="caution">
    <text evidence="2">The sequence shown here is derived from an EMBL/GenBank/DDBJ whole genome shotgun (WGS) entry which is preliminary data.</text>
</comment>